<reference evidence="2 3" key="1">
    <citation type="submission" date="2020-04" db="EMBL/GenBank/DDBJ databases">
        <title>Novel species.</title>
        <authorList>
            <person name="Teo W.F.A."/>
            <person name="Lipun K."/>
            <person name="Srisuk N."/>
            <person name="Duangmal K."/>
        </authorList>
    </citation>
    <scope>NUCLEOTIDE SEQUENCE [LARGE SCALE GENOMIC DNA]</scope>
    <source>
        <strain evidence="2 3">K13G38</strain>
    </source>
</reference>
<dbReference type="Gene3D" id="3.10.180.10">
    <property type="entry name" value="2,3-Dihydroxybiphenyl 1,2-Dioxygenase, domain 1"/>
    <property type="match status" value="1"/>
</dbReference>
<dbReference type="PANTHER" id="PTHR35908">
    <property type="entry name" value="HYPOTHETICAL FUSION PROTEIN"/>
    <property type="match status" value="1"/>
</dbReference>
<proteinExistence type="predicted"/>
<name>A0ABX1IZE8_9PSEU</name>
<feature type="domain" description="Glyoxalase-like" evidence="1">
    <location>
        <begin position="9"/>
        <end position="117"/>
    </location>
</feature>
<dbReference type="EMBL" id="JAAXLS010000004">
    <property type="protein sequence ID" value="NKQ52902.1"/>
    <property type="molecule type" value="Genomic_DNA"/>
</dbReference>
<dbReference type="InterPro" id="IPR029068">
    <property type="entry name" value="Glyas_Bleomycin-R_OHBP_Dase"/>
</dbReference>
<keyword evidence="3" id="KW-1185">Reference proteome</keyword>
<dbReference type="Pfam" id="PF18029">
    <property type="entry name" value="Glyoxalase_6"/>
    <property type="match status" value="1"/>
</dbReference>
<dbReference type="InterPro" id="IPR041581">
    <property type="entry name" value="Glyoxalase_6"/>
</dbReference>
<sequence>MLRLGIPVIGVTDVQRAEDFWCAALNLVSGQEWKSERWRTLVHADGTGSALGLMYSESPVETKPRIHLDLFVDSTGEQQAEIERLIGLGARRVAWDYPPRPDFVVLADPDGNVFCVVDLSIAPSG</sequence>
<evidence type="ECO:0000259" key="1">
    <source>
        <dbReference type="Pfam" id="PF18029"/>
    </source>
</evidence>
<dbReference type="RefSeq" id="WP_168513298.1">
    <property type="nucleotide sequence ID" value="NZ_JAAXLS010000004.1"/>
</dbReference>
<comment type="caution">
    <text evidence="2">The sequence shown here is derived from an EMBL/GenBank/DDBJ whole genome shotgun (WGS) entry which is preliminary data.</text>
</comment>
<dbReference type="SUPFAM" id="SSF54593">
    <property type="entry name" value="Glyoxalase/Bleomycin resistance protein/Dihydroxybiphenyl dioxygenase"/>
    <property type="match status" value="1"/>
</dbReference>
<organism evidence="2 3">
    <name type="scientific">Amycolatopsis acididurans</name>
    <dbReference type="NCBI Taxonomy" id="2724524"/>
    <lineage>
        <taxon>Bacteria</taxon>
        <taxon>Bacillati</taxon>
        <taxon>Actinomycetota</taxon>
        <taxon>Actinomycetes</taxon>
        <taxon>Pseudonocardiales</taxon>
        <taxon>Pseudonocardiaceae</taxon>
        <taxon>Amycolatopsis</taxon>
    </lineage>
</organism>
<gene>
    <name evidence="2" type="ORF">HFP15_08405</name>
</gene>
<dbReference type="PANTHER" id="PTHR35908:SF1">
    <property type="entry name" value="CONSERVED PROTEIN"/>
    <property type="match status" value="1"/>
</dbReference>
<evidence type="ECO:0000313" key="2">
    <source>
        <dbReference type="EMBL" id="NKQ52902.1"/>
    </source>
</evidence>
<accession>A0ABX1IZE8</accession>
<dbReference type="Proteomes" id="UP000715441">
    <property type="component" value="Unassembled WGS sequence"/>
</dbReference>
<protein>
    <submittedName>
        <fullName evidence="2">VOC family protein</fullName>
    </submittedName>
</protein>
<evidence type="ECO:0000313" key="3">
    <source>
        <dbReference type="Proteomes" id="UP000715441"/>
    </source>
</evidence>